<organism evidence="1 2">
    <name type="scientific">Oryza meyeriana var. granulata</name>
    <dbReference type="NCBI Taxonomy" id="110450"/>
    <lineage>
        <taxon>Eukaryota</taxon>
        <taxon>Viridiplantae</taxon>
        <taxon>Streptophyta</taxon>
        <taxon>Embryophyta</taxon>
        <taxon>Tracheophyta</taxon>
        <taxon>Spermatophyta</taxon>
        <taxon>Magnoliopsida</taxon>
        <taxon>Liliopsida</taxon>
        <taxon>Poales</taxon>
        <taxon>Poaceae</taxon>
        <taxon>BOP clade</taxon>
        <taxon>Oryzoideae</taxon>
        <taxon>Oryzeae</taxon>
        <taxon>Oryzinae</taxon>
        <taxon>Oryza</taxon>
        <taxon>Oryza meyeriana</taxon>
    </lineage>
</organism>
<protein>
    <submittedName>
        <fullName evidence="1">Uncharacterized protein</fullName>
    </submittedName>
</protein>
<keyword evidence="2" id="KW-1185">Reference proteome</keyword>
<evidence type="ECO:0000313" key="1">
    <source>
        <dbReference type="EMBL" id="KAF0899466.1"/>
    </source>
</evidence>
<dbReference type="EMBL" id="SPHZ02000009">
    <property type="protein sequence ID" value="KAF0899466.1"/>
    <property type="molecule type" value="Genomic_DNA"/>
</dbReference>
<dbReference type="Proteomes" id="UP000479710">
    <property type="component" value="Unassembled WGS sequence"/>
</dbReference>
<sequence>MATDLAGLDTDVAIFVNHEKDGSNLIIVVAEIWGTVEFISEPQTDDFYRKKAIIGPLPSLDWGPYTAT</sequence>
<dbReference type="AlphaFoldDB" id="A0A6G1CH49"/>
<gene>
    <name evidence="1" type="ORF">E2562_019963</name>
</gene>
<reference evidence="1 2" key="1">
    <citation type="submission" date="2019-11" db="EMBL/GenBank/DDBJ databases">
        <title>Whole genome sequence of Oryza granulata.</title>
        <authorList>
            <person name="Li W."/>
        </authorList>
    </citation>
    <scope>NUCLEOTIDE SEQUENCE [LARGE SCALE GENOMIC DNA]</scope>
    <source>
        <strain evidence="2">cv. Menghai</strain>
        <tissue evidence="1">Leaf</tissue>
    </source>
</reference>
<comment type="caution">
    <text evidence="1">The sequence shown here is derived from an EMBL/GenBank/DDBJ whole genome shotgun (WGS) entry which is preliminary data.</text>
</comment>
<evidence type="ECO:0000313" key="2">
    <source>
        <dbReference type="Proteomes" id="UP000479710"/>
    </source>
</evidence>
<accession>A0A6G1CH49</accession>
<proteinExistence type="predicted"/>
<name>A0A6G1CH49_9ORYZ</name>